<reference evidence="1 2" key="1">
    <citation type="submission" date="2018-07" db="EMBL/GenBank/DDBJ databases">
        <authorList>
            <person name="Bragdon E."/>
            <person name="Orellana H."/>
            <person name="Sterchele H."/>
            <person name="Molloy S.D."/>
            <person name="Garlena R.A."/>
            <person name="Russell D.A."/>
            <person name="Pope W.H."/>
            <person name="Jacobs-Sera D."/>
            <person name="Hatfull G.F."/>
        </authorList>
    </citation>
    <scope>NUCLEOTIDE SEQUENCE [LARGE SCALE GENOMIC DNA]</scope>
</reference>
<protein>
    <submittedName>
        <fullName evidence="1">Uncharacterized protein</fullName>
    </submittedName>
</protein>
<dbReference type="RefSeq" id="YP_010245908.1">
    <property type="nucleotide sequence ID" value="NC_060131.1"/>
</dbReference>
<evidence type="ECO:0000313" key="2">
    <source>
        <dbReference type="Proteomes" id="UP000261731"/>
    </source>
</evidence>
<dbReference type="KEGG" id="vg:70080424"/>
<proteinExistence type="predicted"/>
<organism evidence="1 2">
    <name type="scientific">Gordonia phage Neville</name>
    <dbReference type="NCBI Taxonomy" id="2301693"/>
    <lineage>
        <taxon>Viruses</taxon>
        <taxon>Duplodnaviria</taxon>
        <taxon>Heunggongvirae</taxon>
        <taxon>Uroviricota</taxon>
        <taxon>Caudoviricetes</taxon>
        <taxon>Deeyouvirinae</taxon>
        <taxon>Nevillevirus</taxon>
        <taxon>Nevillevirus neville</taxon>
    </lineage>
</organism>
<keyword evidence="2" id="KW-1185">Reference proteome</keyword>
<gene>
    <name evidence="1" type="primary">52</name>
    <name evidence="1" type="ORF">SEA_NEVILLE_52</name>
</gene>
<accession>A0A385DYA9</accession>
<dbReference type="GeneID" id="70080424"/>
<sequence length="121" mass="14050">MMPESNETRSQSEYAADSWAALVRENHELAAENRRLREEADDPVHSVYEVATHLEGHGFHDARDWTYRILEEWVRGYNDWWRGAFITQEGRKHVRLTRSGFMFTPAGVRAAEVQFLGEAVS</sequence>
<name>A0A385DYA9_9CAUD</name>
<evidence type="ECO:0000313" key="1">
    <source>
        <dbReference type="EMBL" id="AXQ64421.1"/>
    </source>
</evidence>
<dbReference type="Proteomes" id="UP000261731">
    <property type="component" value="Segment"/>
</dbReference>
<dbReference type="EMBL" id="MH651182">
    <property type="protein sequence ID" value="AXQ64421.1"/>
    <property type="molecule type" value="Genomic_DNA"/>
</dbReference>